<dbReference type="InterPro" id="IPR056984">
    <property type="entry name" value="WH_Rok"/>
</dbReference>
<dbReference type="Pfam" id="PF26513">
    <property type="entry name" value="Rok_N"/>
    <property type="match status" value="1"/>
</dbReference>
<evidence type="ECO:0000313" key="4">
    <source>
        <dbReference type="Proteomes" id="UP001646157"/>
    </source>
</evidence>
<dbReference type="Pfam" id="PF23159">
    <property type="entry name" value="WHD_Rok"/>
    <property type="match status" value="1"/>
</dbReference>
<name>A0ABS2N8G3_9BACI</name>
<feature type="domain" description="Repressor Rok winged helix" evidence="1">
    <location>
        <begin position="77"/>
        <end position="133"/>
    </location>
</feature>
<feature type="domain" description="Rok N-terminal oligomerisation" evidence="2">
    <location>
        <begin position="1"/>
        <end position="41"/>
    </location>
</feature>
<dbReference type="Proteomes" id="UP001646157">
    <property type="component" value="Unassembled WGS sequence"/>
</dbReference>
<evidence type="ECO:0000259" key="2">
    <source>
        <dbReference type="Pfam" id="PF26513"/>
    </source>
</evidence>
<dbReference type="EMBL" id="JAFBDZ010000001">
    <property type="protein sequence ID" value="MBM7584123.1"/>
    <property type="molecule type" value="Genomic_DNA"/>
</dbReference>
<dbReference type="RefSeq" id="WP_205168313.1">
    <property type="nucleotide sequence ID" value="NZ_JAFBDZ010000001.1"/>
</dbReference>
<evidence type="ECO:0000313" key="3">
    <source>
        <dbReference type="EMBL" id="MBM7584123.1"/>
    </source>
</evidence>
<comment type="caution">
    <text evidence="3">The sequence shown here is derived from an EMBL/GenBank/DDBJ whole genome shotgun (WGS) entry which is preliminary data.</text>
</comment>
<proteinExistence type="predicted"/>
<reference evidence="3 4" key="1">
    <citation type="submission" date="2021-01" db="EMBL/GenBank/DDBJ databases">
        <title>Genomic Encyclopedia of Type Strains, Phase IV (KMG-IV): sequencing the most valuable type-strain genomes for metagenomic binning, comparative biology and taxonomic classification.</title>
        <authorList>
            <person name="Goeker M."/>
        </authorList>
    </citation>
    <scope>NUCLEOTIDE SEQUENCE [LARGE SCALE GENOMIC DNA]</scope>
    <source>
        <strain evidence="3 4">DSM 24834</strain>
    </source>
</reference>
<evidence type="ECO:0008006" key="5">
    <source>
        <dbReference type="Google" id="ProtNLM"/>
    </source>
</evidence>
<dbReference type="InterPro" id="IPR058971">
    <property type="entry name" value="Rok_N_oligomerisation"/>
</dbReference>
<gene>
    <name evidence="3" type="ORF">JOC86_000660</name>
</gene>
<sequence length="137" mass="16341">MFNERMALKIRFEQLHDAEERILREFREERNSILKRLRELDEAPTFREIHTTSEPTPITHTIHTGRGRKSPRAQEMRKVAVNILQSLNEPIRGTDLQRQIEERTGYKIANMTTFMRALERQNHHVIKANRGLYTYQS</sequence>
<keyword evidence="4" id="KW-1185">Reference proteome</keyword>
<evidence type="ECO:0000259" key="1">
    <source>
        <dbReference type="Pfam" id="PF23159"/>
    </source>
</evidence>
<organism evidence="3 4">
    <name type="scientific">Rossellomorea pakistanensis</name>
    <dbReference type="NCBI Taxonomy" id="992288"/>
    <lineage>
        <taxon>Bacteria</taxon>
        <taxon>Bacillati</taxon>
        <taxon>Bacillota</taxon>
        <taxon>Bacilli</taxon>
        <taxon>Bacillales</taxon>
        <taxon>Bacillaceae</taxon>
        <taxon>Rossellomorea</taxon>
    </lineage>
</organism>
<accession>A0ABS2N8G3</accession>
<protein>
    <recommendedName>
        <fullName evidence="5">Competence protein ComK</fullName>
    </recommendedName>
</protein>